<dbReference type="PROSITE" id="PS00041">
    <property type="entry name" value="HTH_ARAC_FAMILY_1"/>
    <property type="match status" value="1"/>
</dbReference>
<dbReference type="PANTHER" id="PTHR43280:SF28">
    <property type="entry name" value="HTH-TYPE TRANSCRIPTIONAL ACTIVATOR RHAS"/>
    <property type="match status" value="1"/>
</dbReference>
<gene>
    <name evidence="5" type="ORF">CHM34_06385</name>
</gene>
<name>A0A235BA47_9BACL</name>
<dbReference type="SMART" id="SM00342">
    <property type="entry name" value="HTH_ARAC"/>
    <property type="match status" value="1"/>
</dbReference>
<sequence>MKNCSQTERGSPVYEINALKQEEGSFGFSFQEQLPGDLTRIKYIGREERTSTDYYWDGLLREKDTNFIFQYTLSGSGILELGQTIHPIHPGEAFIVKVPSDHRYYIPSHSEKWDFVFITLQGELAEQCWSFLQDTIGPILRIDPDSKLIRLLLKTYRETVDRKITDAYHASARGYEFIMECYRFAKKLEKTKALPVHVAQAVSFIQTNFHHPITLNDMAKASSLSKYYLIKQFNEYLHATPIQFLTKIRIEQATQLLLNTNLPIKKIATEVGFSNDNYFNKVFQKMMGMSAGTFRQCKTPINHIIFD</sequence>
<keyword evidence="3" id="KW-0804">Transcription</keyword>
<proteinExistence type="predicted"/>
<feature type="domain" description="HTH araC/xylS-type" evidence="4">
    <location>
        <begin position="199"/>
        <end position="297"/>
    </location>
</feature>
<dbReference type="Pfam" id="PF02311">
    <property type="entry name" value="AraC_binding"/>
    <property type="match status" value="1"/>
</dbReference>
<dbReference type="PROSITE" id="PS01124">
    <property type="entry name" value="HTH_ARAC_FAMILY_2"/>
    <property type="match status" value="1"/>
</dbReference>
<dbReference type="Proteomes" id="UP000215459">
    <property type="component" value="Unassembled WGS sequence"/>
</dbReference>
<dbReference type="OrthoDB" id="2237754at2"/>
<dbReference type="GO" id="GO:0003700">
    <property type="term" value="F:DNA-binding transcription factor activity"/>
    <property type="evidence" value="ECO:0007669"/>
    <property type="project" value="InterPro"/>
</dbReference>
<dbReference type="GO" id="GO:0043565">
    <property type="term" value="F:sequence-specific DNA binding"/>
    <property type="evidence" value="ECO:0007669"/>
    <property type="project" value="InterPro"/>
</dbReference>
<dbReference type="InterPro" id="IPR003313">
    <property type="entry name" value="AraC-bd"/>
</dbReference>
<reference evidence="5 6" key="1">
    <citation type="submission" date="2017-07" db="EMBL/GenBank/DDBJ databases">
        <title>The genome sequence of Paludifilum halophilum highlights mechanisms for microbial adaptation to high salt environemnts.</title>
        <authorList>
            <person name="Belbahri L."/>
        </authorList>
    </citation>
    <scope>NUCLEOTIDE SEQUENCE [LARGE SCALE GENOMIC DNA]</scope>
    <source>
        <strain evidence="5 6">DSM 102817</strain>
    </source>
</reference>
<dbReference type="EMBL" id="NOWF01000003">
    <property type="protein sequence ID" value="OYD08455.1"/>
    <property type="molecule type" value="Genomic_DNA"/>
</dbReference>
<organism evidence="5 6">
    <name type="scientific">Paludifilum halophilum</name>
    <dbReference type="NCBI Taxonomy" id="1642702"/>
    <lineage>
        <taxon>Bacteria</taxon>
        <taxon>Bacillati</taxon>
        <taxon>Bacillota</taxon>
        <taxon>Bacilli</taxon>
        <taxon>Bacillales</taxon>
        <taxon>Thermoactinomycetaceae</taxon>
        <taxon>Paludifilum</taxon>
    </lineage>
</organism>
<evidence type="ECO:0000313" key="5">
    <source>
        <dbReference type="EMBL" id="OYD08455.1"/>
    </source>
</evidence>
<comment type="caution">
    <text evidence="5">The sequence shown here is derived from an EMBL/GenBank/DDBJ whole genome shotgun (WGS) entry which is preliminary data.</text>
</comment>
<dbReference type="InterPro" id="IPR009057">
    <property type="entry name" value="Homeodomain-like_sf"/>
</dbReference>
<dbReference type="InterPro" id="IPR018060">
    <property type="entry name" value="HTH_AraC"/>
</dbReference>
<protein>
    <recommendedName>
        <fullName evidence="4">HTH araC/xylS-type domain-containing protein</fullName>
    </recommendedName>
</protein>
<accession>A0A235BA47</accession>
<dbReference type="Gene3D" id="1.10.10.60">
    <property type="entry name" value="Homeodomain-like"/>
    <property type="match status" value="2"/>
</dbReference>
<dbReference type="Gene3D" id="2.60.120.280">
    <property type="entry name" value="Regulatory protein AraC"/>
    <property type="match status" value="1"/>
</dbReference>
<dbReference type="SUPFAM" id="SSF46689">
    <property type="entry name" value="Homeodomain-like"/>
    <property type="match status" value="2"/>
</dbReference>
<evidence type="ECO:0000256" key="3">
    <source>
        <dbReference type="ARBA" id="ARBA00023163"/>
    </source>
</evidence>
<keyword evidence="1" id="KW-0805">Transcription regulation</keyword>
<dbReference type="PANTHER" id="PTHR43280">
    <property type="entry name" value="ARAC-FAMILY TRANSCRIPTIONAL REGULATOR"/>
    <property type="match status" value="1"/>
</dbReference>
<keyword evidence="2" id="KW-0238">DNA-binding</keyword>
<dbReference type="SUPFAM" id="SSF51215">
    <property type="entry name" value="Regulatory protein AraC"/>
    <property type="match status" value="1"/>
</dbReference>
<evidence type="ECO:0000256" key="1">
    <source>
        <dbReference type="ARBA" id="ARBA00023015"/>
    </source>
</evidence>
<evidence type="ECO:0000259" key="4">
    <source>
        <dbReference type="PROSITE" id="PS01124"/>
    </source>
</evidence>
<evidence type="ECO:0000313" key="6">
    <source>
        <dbReference type="Proteomes" id="UP000215459"/>
    </source>
</evidence>
<evidence type="ECO:0000256" key="2">
    <source>
        <dbReference type="ARBA" id="ARBA00023125"/>
    </source>
</evidence>
<keyword evidence="6" id="KW-1185">Reference proteome</keyword>
<dbReference type="AlphaFoldDB" id="A0A235BA47"/>
<dbReference type="InterPro" id="IPR037923">
    <property type="entry name" value="HTH-like"/>
</dbReference>
<dbReference type="InterPro" id="IPR018062">
    <property type="entry name" value="HTH_AraC-typ_CS"/>
</dbReference>
<dbReference type="Pfam" id="PF12833">
    <property type="entry name" value="HTH_18"/>
    <property type="match status" value="1"/>
</dbReference>